<dbReference type="CDD" id="cd09272">
    <property type="entry name" value="RNase_HI_RT_Ty1"/>
    <property type="match status" value="1"/>
</dbReference>
<dbReference type="InterPro" id="IPR036397">
    <property type="entry name" value="RNaseH_sf"/>
</dbReference>
<reference evidence="4 5" key="1">
    <citation type="journal article" date="2021" name="bioRxiv">
        <title>Chromosome-scale and haplotype-resolved genome assembly of a tetraploid potato cultivar.</title>
        <authorList>
            <person name="Sun H."/>
            <person name="Jiao W.-B."/>
            <person name="Krause K."/>
            <person name="Campoy J.A."/>
            <person name="Goel M."/>
            <person name="Folz-Donahue K."/>
            <person name="Kukat C."/>
            <person name="Huettel B."/>
            <person name="Schneeberger K."/>
        </authorList>
    </citation>
    <scope>NUCLEOTIDE SEQUENCE [LARGE SCALE GENOMIC DNA]</scope>
    <source>
        <strain evidence="4">SolTubOtavaFocal</strain>
        <tissue evidence="4">Leaves</tissue>
    </source>
</reference>
<dbReference type="Pfam" id="PF25597">
    <property type="entry name" value="SH3_retrovirus"/>
    <property type="match status" value="1"/>
</dbReference>
<evidence type="ECO:0000256" key="2">
    <source>
        <dbReference type="SAM" id="MobiDB-lite"/>
    </source>
</evidence>
<dbReference type="Pfam" id="PF22936">
    <property type="entry name" value="Pol_BBD"/>
    <property type="match status" value="1"/>
</dbReference>
<gene>
    <name evidence="4" type="ORF">KY290_006605</name>
</gene>
<dbReference type="EMBL" id="JAIVGD010000002">
    <property type="protein sequence ID" value="KAH0780178.1"/>
    <property type="molecule type" value="Genomic_DNA"/>
</dbReference>
<dbReference type="InterPro" id="IPR057670">
    <property type="entry name" value="SH3_retrovirus"/>
</dbReference>
<dbReference type="PANTHER" id="PTHR11439">
    <property type="entry name" value="GAG-POL-RELATED RETROTRANSPOSON"/>
    <property type="match status" value="1"/>
</dbReference>
<dbReference type="Pfam" id="PF13976">
    <property type="entry name" value="gag_pre-integrs"/>
    <property type="match status" value="1"/>
</dbReference>
<dbReference type="CDD" id="cd07529">
    <property type="entry name" value="HAD_AtGPP-like"/>
    <property type="match status" value="1"/>
</dbReference>
<name>A0ABQ7WJF5_SOLTU</name>
<dbReference type="InterPro" id="IPR025724">
    <property type="entry name" value="GAG-pre-integrase_dom"/>
</dbReference>
<dbReference type="InterPro" id="IPR012337">
    <property type="entry name" value="RNaseH-like_sf"/>
</dbReference>
<evidence type="ECO:0000256" key="1">
    <source>
        <dbReference type="ARBA" id="ARBA00022750"/>
    </source>
</evidence>
<keyword evidence="1" id="KW-0378">Hydrolase</keyword>
<dbReference type="InterPro" id="IPR013103">
    <property type="entry name" value="RVT_2"/>
</dbReference>
<keyword evidence="5" id="KW-1185">Reference proteome</keyword>
<dbReference type="InterPro" id="IPR029472">
    <property type="entry name" value="Copia-like_N"/>
</dbReference>
<dbReference type="Proteomes" id="UP000826656">
    <property type="component" value="Unassembled WGS sequence"/>
</dbReference>
<feature type="domain" description="Integrase catalytic" evidence="3">
    <location>
        <begin position="518"/>
        <end position="693"/>
    </location>
</feature>
<keyword evidence="1" id="KW-0645">Protease</keyword>
<dbReference type="InterPro" id="IPR001584">
    <property type="entry name" value="Integrase_cat-core"/>
</dbReference>
<dbReference type="SUPFAM" id="SSF53098">
    <property type="entry name" value="Ribonuclease H-like"/>
    <property type="match status" value="1"/>
</dbReference>
<dbReference type="Gene3D" id="3.30.420.10">
    <property type="entry name" value="Ribonuclease H-like superfamily/Ribonuclease H"/>
    <property type="match status" value="1"/>
</dbReference>
<evidence type="ECO:0000313" key="5">
    <source>
        <dbReference type="Proteomes" id="UP000826656"/>
    </source>
</evidence>
<protein>
    <recommendedName>
        <fullName evidence="3">Integrase catalytic domain-containing protein</fullName>
    </recommendedName>
</protein>
<dbReference type="PANTHER" id="PTHR11439:SF472">
    <property type="entry name" value="REVERSE TRANSCRIPTASE TY1_COPIA-TYPE DOMAIN-CONTAINING PROTEIN"/>
    <property type="match status" value="1"/>
</dbReference>
<proteinExistence type="predicted"/>
<feature type="compositionally biased region" description="Acidic residues" evidence="2">
    <location>
        <begin position="799"/>
        <end position="808"/>
    </location>
</feature>
<dbReference type="InterPro" id="IPR036412">
    <property type="entry name" value="HAD-like_sf"/>
</dbReference>
<dbReference type="InterPro" id="IPR043502">
    <property type="entry name" value="DNA/RNA_pol_sf"/>
</dbReference>
<keyword evidence="1" id="KW-0064">Aspartyl protease</keyword>
<dbReference type="PROSITE" id="PS50994">
    <property type="entry name" value="INTEGRASE"/>
    <property type="match status" value="1"/>
</dbReference>
<dbReference type="InterPro" id="IPR054722">
    <property type="entry name" value="PolX-like_BBD"/>
</dbReference>
<dbReference type="SUPFAM" id="SSF56784">
    <property type="entry name" value="HAD-like"/>
    <property type="match status" value="1"/>
</dbReference>
<dbReference type="Gene3D" id="3.40.50.1000">
    <property type="entry name" value="HAD superfamily/HAD-like"/>
    <property type="match status" value="1"/>
</dbReference>
<dbReference type="InterPro" id="IPR006439">
    <property type="entry name" value="HAD-SF_hydro_IA"/>
</dbReference>
<dbReference type="InterPro" id="IPR023214">
    <property type="entry name" value="HAD_sf"/>
</dbReference>
<dbReference type="Pfam" id="PF14244">
    <property type="entry name" value="Retrotran_gag_3"/>
    <property type="match status" value="1"/>
</dbReference>
<comment type="caution">
    <text evidence="4">The sequence shown here is derived from an EMBL/GenBank/DDBJ whole genome shotgun (WGS) entry which is preliminary data.</text>
</comment>
<dbReference type="NCBIfam" id="TIGR01509">
    <property type="entry name" value="HAD-SF-IA-v3"/>
    <property type="match status" value="1"/>
</dbReference>
<accession>A0ABQ7WJF5</accession>
<sequence>MTELTVATLEHSHPLYLQASDMPGASLIATKLTGPENYGLWSRSLRLALLVKNKLGFVDGTCLKSSFKGDLATQWERCNAVVLSWISSTVASELLTSIVYASNAKRVWDDFKEKSNLTRVYQLWAEVSSLKQAKPYIEHLSQQRLLMFLMGLNESYSHVRSDLLLKTVVPTVNQAYATVVQEESQRLLGVVDINKEPLTMLVNRRQNFKGKKLLDVACDHCGYRNHLSKDCYRIIGYPADFKSERKQLPAYPQGSNSAYPHPQGNTGYRTANTMQNADHGVKSYANYAVNEVQGHGFQLTEEEFNHVQNMRHNTRTGLTDTGDAGQCKANLAGNVSLTPPIYEHTWIIDSGATHHIASSEDLLVTRSYVGSQRTSTVQLPTGNRAYIKGTGSSLVLGNYKVDDVLHVPDFKFNLLSVAKLTKDLLCSVSFFPNFCVLQALSNGKVIGIGREHEGLYLLKDTTKAVVRAGSAVKNDNFTLWHLRLGHPSFHAMQHISSISLPSFAHTCCHICPQAKQSRPKFPVSLHSSSAVFQLIHVDVWGPYKTPTYDRKLYFVTVVDDYSRFTWACLIQSKAEVFSVLKNFLIMVNTQFDAKVKVLRSDNGTEFLNSNCRELFASLGIVHQTSCAYTPQQNGVVERKHRHILNTARALRLQSNMPITYWGHCIKTAVYLINKIPSAVLQGRSPHELLYGTKPSLEHLRVFGCLCFTSVLPRSDKFAAKASKGVLMGYAETQKGYRVLDLETHSFHISRDVTFVESNFPFQTKSQMELAPPDQLVTSYIPLVYPVTATHSAESIVPTQEEEFSDASDDSPTPASEQDEDMPGSTVSRPTIEEGTDMLPNVVHSEPISTRPCRSSKPPIWHKDYVVPTSSKQAHNTCLYPISNYVAYSRLNGSYMSFLASLSTISEPNSFKEASKYPEWIAAMQDEITALELNKTWAIVDLPPDKKAIGSKWVYKVKLQANGEVERYKARLVAKGYNQQEGLDYHETFSPVAKMVTVRTVISVAASHNWTLHQMDVHNAFLQGDLVEDVYMEMPQGFQRQGEYKVCKLLKSLYGLKQASRQWNLKLTEVLFATGYSQSAYDHSLFTKRDGQDIAVILIYVDDLLLTGSSDKLIQELKDSLHSKFKMKDLGKLKYFLGIEVLRSRTGILLNQRKYALELISDTGLSGAKPVTTPLEANTKLTTVEYDKLTGVTDDSMLKDITSYQRLVGRLLYLTITRPDISFAVQVLSQFMQQPKVSHWEAALRLVRYIKGSPGQGILLSSKRSLELEAFCDSDWAACPNTRKSVTGYMVKLGDSLISWKSKKQHTVSRSSAEAEYRSMAGAVAEIIWLVGVLKELNVVITTPVKLHCDSKAALQIAANPIFHERTKHIEIDCHFIRERIKNGLILPTYVNTKQQPADLLTKGLVSALGFVKIGWGTHILEKATATEIDYATPHSSRDGLMSVFLMHMYTFVCLYLSDVTSHIWRTRQLVVFPNLVHSSSTKKKKDLVPLFSQSNNTEKFYTEVQEIILARYNKTFDWSLKAKMMGMKAIEAARVFVEETGISDSLTAEDFLVEREEMLQKMFPTSDLMPGASRLIHHLNENGIPICVATGTHTRHFDLKTQRHSELFSLMHHIIRGDDPEVKQGKPSPDIFLAAANRFEGGPVDPQRILVFEDAPSGVLAGKNAGMSVVMVPDARLDSRYHQVADQGNPPDFVESEEHKTCSQCSLPPVLDGSMGNPSICDLSYHIQSTHQYRPYTFQDHFYHTSDKWGKCINQKHCPRALAEDGAGLECF</sequence>
<dbReference type="Pfam" id="PF00665">
    <property type="entry name" value="rve"/>
    <property type="match status" value="1"/>
</dbReference>
<dbReference type="Gene3D" id="1.10.150.240">
    <property type="entry name" value="Putative phosphatase, domain 2"/>
    <property type="match status" value="1"/>
</dbReference>
<dbReference type="SUPFAM" id="SSF56672">
    <property type="entry name" value="DNA/RNA polymerases"/>
    <property type="match status" value="1"/>
</dbReference>
<dbReference type="InterPro" id="IPR023198">
    <property type="entry name" value="PGP-like_dom2"/>
</dbReference>
<dbReference type="Pfam" id="PF00702">
    <property type="entry name" value="Hydrolase"/>
    <property type="match status" value="1"/>
</dbReference>
<evidence type="ECO:0000313" key="4">
    <source>
        <dbReference type="EMBL" id="KAH0780178.1"/>
    </source>
</evidence>
<dbReference type="Pfam" id="PF07727">
    <property type="entry name" value="RVT_2"/>
    <property type="match status" value="1"/>
</dbReference>
<feature type="region of interest" description="Disordered" evidence="2">
    <location>
        <begin position="798"/>
        <end position="854"/>
    </location>
</feature>
<dbReference type="InterPro" id="IPR045228">
    <property type="entry name" value="Gpp1/Gpp2-like"/>
</dbReference>
<evidence type="ECO:0000259" key="3">
    <source>
        <dbReference type="PROSITE" id="PS50994"/>
    </source>
</evidence>
<organism evidence="4 5">
    <name type="scientific">Solanum tuberosum</name>
    <name type="common">Potato</name>
    <dbReference type="NCBI Taxonomy" id="4113"/>
    <lineage>
        <taxon>Eukaryota</taxon>
        <taxon>Viridiplantae</taxon>
        <taxon>Streptophyta</taxon>
        <taxon>Embryophyta</taxon>
        <taxon>Tracheophyta</taxon>
        <taxon>Spermatophyta</taxon>
        <taxon>Magnoliopsida</taxon>
        <taxon>eudicotyledons</taxon>
        <taxon>Gunneridae</taxon>
        <taxon>Pentapetalae</taxon>
        <taxon>asterids</taxon>
        <taxon>lamiids</taxon>
        <taxon>Solanales</taxon>
        <taxon>Solanaceae</taxon>
        <taxon>Solanoideae</taxon>
        <taxon>Solaneae</taxon>
        <taxon>Solanum</taxon>
    </lineage>
</organism>